<comment type="subcellular location">
    <subcellularLocation>
        <location evidence="1">Nucleus</location>
        <location evidence="1">Nucleolus</location>
    </subcellularLocation>
    <subcellularLocation>
        <location evidence="2">Nucleus</location>
        <location evidence="2">Nucleoplasm</location>
    </subcellularLocation>
</comment>
<feature type="region of interest" description="Disordered" evidence="7">
    <location>
        <begin position="486"/>
        <end position="512"/>
    </location>
</feature>
<feature type="compositionally biased region" description="Acidic residues" evidence="7">
    <location>
        <begin position="330"/>
        <end position="354"/>
    </location>
</feature>
<dbReference type="AlphaFoldDB" id="A0A8T8T1U0"/>
<feature type="region of interest" description="Disordered" evidence="7">
    <location>
        <begin position="162"/>
        <end position="182"/>
    </location>
</feature>
<feature type="compositionally biased region" description="Basic and acidic residues" evidence="7">
    <location>
        <begin position="248"/>
        <end position="275"/>
    </location>
</feature>
<dbReference type="InterPro" id="IPR011687">
    <property type="entry name" value="Nop53/GLTSCR2"/>
</dbReference>
<dbReference type="PANTHER" id="PTHR14211:SF7">
    <property type="entry name" value="RIBOSOME BIOGENESIS PROTEIN NOP53"/>
    <property type="match status" value="1"/>
</dbReference>
<dbReference type="GO" id="GO:0000027">
    <property type="term" value="P:ribosomal large subunit assembly"/>
    <property type="evidence" value="ECO:0007669"/>
    <property type="project" value="TreeGrafter"/>
</dbReference>
<feature type="region of interest" description="Disordered" evidence="7">
    <location>
        <begin position="1"/>
        <end position="73"/>
    </location>
</feature>
<feature type="compositionally biased region" description="Basic residues" evidence="7">
    <location>
        <begin position="31"/>
        <end position="41"/>
    </location>
</feature>
<name>A0A8T8T1U0_9BASI</name>
<evidence type="ECO:0000256" key="6">
    <source>
        <dbReference type="ARBA" id="ARBA00023242"/>
    </source>
</evidence>
<protein>
    <recommendedName>
        <fullName evidence="4">Ribosome biogenesis protein NOP53</fullName>
    </recommendedName>
</protein>
<feature type="region of interest" description="Disordered" evidence="7">
    <location>
        <begin position="105"/>
        <end position="125"/>
    </location>
</feature>
<keyword evidence="11" id="KW-1185">Reference proteome</keyword>
<gene>
    <name evidence="9" type="ORF">A4X03_0g5735</name>
    <name evidence="8" type="ORF">JKIAZH3_G7772</name>
</gene>
<feature type="compositionally biased region" description="Basic residues" evidence="7">
    <location>
        <begin position="287"/>
        <end position="297"/>
    </location>
</feature>
<evidence type="ECO:0000256" key="1">
    <source>
        <dbReference type="ARBA" id="ARBA00004604"/>
    </source>
</evidence>
<feature type="compositionally biased region" description="Acidic residues" evidence="7">
    <location>
        <begin position="170"/>
        <end position="182"/>
    </location>
</feature>
<dbReference type="Proteomes" id="UP000836402">
    <property type="component" value="Unassembled WGS sequence"/>
</dbReference>
<dbReference type="PIRSF" id="PIRSF017302">
    <property type="entry name" value="Gltscr2"/>
    <property type="match status" value="1"/>
</dbReference>
<feature type="region of interest" description="Disordered" evidence="7">
    <location>
        <begin position="248"/>
        <end position="362"/>
    </location>
</feature>
<dbReference type="EMBL" id="LWDD02000959">
    <property type="protein sequence ID" value="KAE8254327.1"/>
    <property type="molecule type" value="Genomic_DNA"/>
</dbReference>
<dbReference type="GO" id="GO:0008097">
    <property type="term" value="F:5S rRNA binding"/>
    <property type="evidence" value="ECO:0007669"/>
    <property type="project" value="TreeGrafter"/>
</dbReference>
<dbReference type="GO" id="GO:0005654">
    <property type="term" value="C:nucleoplasm"/>
    <property type="evidence" value="ECO:0007669"/>
    <property type="project" value="UniProtKB-SubCell"/>
</dbReference>
<dbReference type="GO" id="GO:0006364">
    <property type="term" value="P:rRNA processing"/>
    <property type="evidence" value="ECO:0007669"/>
    <property type="project" value="TreeGrafter"/>
</dbReference>
<reference evidence="8" key="3">
    <citation type="submission" date="2020-10" db="EMBL/GenBank/DDBJ databases">
        <authorList>
            <person name="Sedaghatjoo S."/>
        </authorList>
    </citation>
    <scope>NUCLEOTIDE SEQUENCE</scope>
    <source>
        <strain evidence="8">AZH3</strain>
    </source>
</reference>
<evidence type="ECO:0000313" key="10">
    <source>
        <dbReference type="Proteomes" id="UP000077671"/>
    </source>
</evidence>
<evidence type="ECO:0000313" key="8">
    <source>
        <dbReference type="EMBL" id="CAD6902645.1"/>
    </source>
</evidence>
<comment type="caution">
    <text evidence="9">The sequence shown here is derived from an EMBL/GenBank/DDBJ whole genome shotgun (WGS) entry which is preliminary data.</text>
</comment>
<evidence type="ECO:0000256" key="3">
    <source>
        <dbReference type="ARBA" id="ARBA00008838"/>
    </source>
</evidence>
<accession>A0A8T8T1U0</accession>
<dbReference type="Proteomes" id="UP000077671">
    <property type="component" value="Unassembled WGS sequence"/>
</dbReference>
<sequence>MAVSTKPKTKVASSAASNPLGKPSTPSQPSRKTKSSWRKNIHLPALIDTPPSTLPPPSHTLTNAQLYTEDRSADRVGANVVLGLVPQRKRKGAGLKSLEVLKNRSDVPAIPGRPRPSRNGGVSKEVKDQLRRIAHRDAEMVGSGTTGVKEAVVEAEFNIWEGNGGREEAGDGEAEGEGVEEEWIEDPRRVQAKLPRTMTSTPHPTDPIHLARTLTPALPIPHPGTSYNPTAADHAELLRLAYDSEIKKERAEREGRAFKAYLEKGRKEARERAWEGGEYGDGDEKRKGRKGKGKGKGKKGEEGEGGKRSVAERVNDTLVHMAGMDPLPPAEDEEEVEGERVEDGEESEEEEEQVYEIKRKTKQQRARAQRVKEEAAAAAAAKQARIHKALLYTLPSLRRRANAAHKARLEAAASLRLKREERIRANGLEGVRVGRNRVGEVRSGMEVQLEEDLAEGLRGVKPEGNLFRDRFQSFQARALAEPGTNRMPVYKQGKTGARHRKEYEIPSYRHFK</sequence>
<reference evidence="9" key="2">
    <citation type="journal article" date="2019" name="IMA Fungus">
        <title>Genome sequencing and comparison of five Tilletia species to identify candidate genes for the detection of regulated species infecting wheat.</title>
        <authorList>
            <person name="Nguyen H.D.T."/>
            <person name="Sultana T."/>
            <person name="Kesanakurti P."/>
            <person name="Hambleton S."/>
        </authorList>
    </citation>
    <scope>NUCLEOTIDE SEQUENCE</scope>
    <source>
        <strain evidence="9">DAOMC 238032</strain>
    </source>
</reference>
<dbReference type="GO" id="GO:0005730">
    <property type="term" value="C:nucleolus"/>
    <property type="evidence" value="ECO:0007669"/>
    <property type="project" value="UniProtKB-SubCell"/>
</dbReference>
<keyword evidence="5" id="KW-0690">Ribosome biogenesis</keyword>
<evidence type="ECO:0000256" key="7">
    <source>
        <dbReference type="SAM" id="MobiDB-lite"/>
    </source>
</evidence>
<feature type="compositionally biased region" description="Basic and acidic residues" evidence="7">
    <location>
        <begin position="298"/>
        <end position="315"/>
    </location>
</feature>
<dbReference type="PANTHER" id="PTHR14211">
    <property type="entry name" value="GLIOMA SUPPRESSOR CANDIDATE REGION GENE 2"/>
    <property type="match status" value="1"/>
</dbReference>
<comment type="similarity">
    <text evidence="3">Belongs to the NOP53 family.</text>
</comment>
<dbReference type="EMBL" id="CAJHJG010000454">
    <property type="protein sequence ID" value="CAD6902645.1"/>
    <property type="molecule type" value="Genomic_DNA"/>
</dbReference>
<evidence type="ECO:0000313" key="11">
    <source>
        <dbReference type="Proteomes" id="UP000836402"/>
    </source>
</evidence>
<evidence type="ECO:0000256" key="2">
    <source>
        <dbReference type="ARBA" id="ARBA00004642"/>
    </source>
</evidence>
<reference evidence="9" key="1">
    <citation type="submission" date="2016-04" db="EMBL/GenBank/DDBJ databases">
        <authorList>
            <person name="Nguyen H.D."/>
            <person name="Kesanakurti P."/>
            <person name="Cullis J."/>
            <person name="Levesque C.A."/>
            <person name="Hambleton S."/>
        </authorList>
    </citation>
    <scope>NUCLEOTIDE SEQUENCE</scope>
    <source>
        <strain evidence="9">DAOMC 238032</strain>
    </source>
</reference>
<evidence type="ECO:0000256" key="4">
    <source>
        <dbReference type="ARBA" id="ARBA00018339"/>
    </source>
</evidence>
<proteinExistence type="inferred from homology"/>
<keyword evidence="6" id="KW-0539">Nucleus</keyword>
<dbReference type="Pfam" id="PF07767">
    <property type="entry name" value="Nop53"/>
    <property type="match status" value="1"/>
</dbReference>
<organism evidence="9 10">
    <name type="scientific">Tilletia caries</name>
    <name type="common">wheat bunt fungus</name>
    <dbReference type="NCBI Taxonomy" id="13290"/>
    <lineage>
        <taxon>Eukaryota</taxon>
        <taxon>Fungi</taxon>
        <taxon>Dikarya</taxon>
        <taxon>Basidiomycota</taxon>
        <taxon>Ustilaginomycotina</taxon>
        <taxon>Exobasidiomycetes</taxon>
        <taxon>Tilletiales</taxon>
        <taxon>Tilletiaceae</taxon>
        <taxon>Tilletia</taxon>
    </lineage>
</organism>
<evidence type="ECO:0000313" key="9">
    <source>
        <dbReference type="EMBL" id="KAE8254327.1"/>
    </source>
</evidence>
<evidence type="ECO:0000256" key="5">
    <source>
        <dbReference type="ARBA" id="ARBA00022517"/>
    </source>
</evidence>